<dbReference type="EMBL" id="VKKZ01000010">
    <property type="protein sequence ID" value="KAA6437834.1"/>
    <property type="molecule type" value="Genomic_DNA"/>
</dbReference>
<protein>
    <submittedName>
        <fullName evidence="1">Uncharacterized protein</fullName>
    </submittedName>
</protein>
<dbReference type="RefSeq" id="WP_149097454.1">
    <property type="nucleotide sequence ID" value="NZ_BMMG01000001.1"/>
</dbReference>
<evidence type="ECO:0000313" key="3">
    <source>
        <dbReference type="Proteomes" id="UP000323866"/>
    </source>
</evidence>
<reference evidence="1 3" key="1">
    <citation type="submission" date="2019-07" db="EMBL/GenBank/DDBJ databases">
        <authorList>
            <person name="Qu J.-H."/>
        </authorList>
    </citation>
    <scope>NUCLEOTIDE SEQUENCE [LARGE SCALE GENOMIC DNA]</scope>
    <source>
        <strain evidence="1 3">MDT1-10-3</strain>
    </source>
</reference>
<dbReference type="EMBL" id="JBGOGF010000008">
    <property type="protein sequence ID" value="MFA1772501.1"/>
    <property type="molecule type" value="Genomic_DNA"/>
</dbReference>
<reference evidence="2 4" key="3">
    <citation type="submission" date="2024-08" db="EMBL/GenBank/DDBJ databases">
        <authorList>
            <person name="Wei W."/>
        </authorList>
    </citation>
    <scope>NUCLEOTIDE SEQUENCE [LARGE SCALE GENOMIC DNA]</scope>
    <source>
        <strain evidence="2 4">XU2</strain>
    </source>
</reference>
<gene>
    <name evidence="2" type="ORF">ACD591_14465</name>
    <name evidence="1" type="ORF">FOE74_04860</name>
</gene>
<evidence type="ECO:0000313" key="2">
    <source>
        <dbReference type="EMBL" id="MFA1772501.1"/>
    </source>
</evidence>
<keyword evidence="4" id="KW-1185">Reference proteome</keyword>
<organism evidence="1 3">
    <name type="scientific">Rufibacter glacialis</name>
    <dbReference type="NCBI Taxonomy" id="1259555"/>
    <lineage>
        <taxon>Bacteria</taxon>
        <taxon>Pseudomonadati</taxon>
        <taxon>Bacteroidota</taxon>
        <taxon>Cytophagia</taxon>
        <taxon>Cytophagales</taxon>
        <taxon>Hymenobacteraceae</taxon>
        <taxon>Rufibacter</taxon>
    </lineage>
</organism>
<accession>A0A5M8QS97</accession>
<proteinExistence type="predicted"/>
<dbReference type="OrthoDB" id="978573at2"/>
<comment type="caution">
    <text evidence="1">The sequence shown here is derived from an EMBL/GenBank/DDBJ whole genome shotgun (WGS) entry which is preliminary data.</text>
</comment>
<name>A0A5M8QS97_9BACT</name>
<dbReference type="Proteomes" id="UP001570846">
    <property type="component" value="Unassembled WGS sequence"/>
</dbReference>
<dbReference type="Proteomes" id="UP000323866">
    <property type="component" value="Unassembled WGS sequence"/>
</dbReference>
<evidence type="ECO:0000313" key="1">
    <source>
        <dbReference type="EMBL" id="KAA6437834.1"/>
    </source>
</evidence>
<reference evidence="1 3" key="2">
    <citation type="submission" date="2019-09" db="EMBL/GenBank/DDBJ databases">
        <title>A bacterium isolated from glacier soil.</title>
        <authorList>
            <person name="Liu Q."/>
        </authorList>
    </citation>
    <scope>NUCLEOTIDE SEQUENCE [LARGE SCALE GENOMIC DNA]</scope>
    <source>
        <strain evidence="1 3">MDT1-10-3</strain>
    </source>
</reference>
<sequence length="142" mass="16651">MEIHKGFKIDSPDLFINWGIKKADFISLFPESKLKKVTGDYYTAECISLGGLSCNIGFHFDGNIWGKKLKELEFFRNDYSNQRQSFYEFQKYFETAFGQPTTTTQGTEGFPNHNWNLESGVQIVHYIFDRFGPEEHMRIRKI</sequence>
<dbReference type="AlphaFoldDB" id="A0A5M8QS97"/>
<evidence type="ECO:0000313" key="4">
    <source>
        <dbReference type="Proteomes" id="UP001570846"/>
    </source>
</evidence>